<feature type="transmembrane region" description="Helical" evidence="7">
    <location>
        <begin position="135"/>
        <end position="161"/>
    </location>
</feature>
<feature type="transmembrane region" description="Helical" evidence="7">
    <location>
        <begin position="108"/>
        <end position="129"/>
    </location>
</feature>
<evidence type="ECO:0000313" key="8">
    <source>
        <dbReference type="EMBL" id="KNC82139.1"/>
    </source>
</evidence>
<dbReference type="NCBIfam" id="TIGR00788">
    <property type="entry name" value="fbt"/>
    <property type="match status" value="1"/>
</dbReference>
<evidence type="ECO:0000256" key="6">
    <source>
        <dbReference type="ARBA" id="ARBA00023136"/>
    </source>
</evidence>
<dbReference type="eggNOG" id="ENOG502QRK9">
    <property type="taxonomic scope" value="Eukaryota"/>
</dbReference>
<sequence length="543" mass="60226">MRYRLPVRPRVCDYLQLPIRTSTAYVRRLNSTVGWRFVILMTSVYFGIKGTLGTFVGVGQLPYFKEHLKVSGSEYQAYRTAAMTPWAMKALMGAISDSIPIAGYFKRYYIVMASVVGTVAFLLLSTVQLSEGQEWIAALMFMMVHFEMALVDLLCEGAYAAIMSKFAFSGSDIVTWVWTMVHSGGLLAALVVGPLAKAGYIRGMFIICVPIAAQVAIPTLLGYLPEKRLPKNSRGPQIGKMLKHKKILLLAIGMAVAAMGLGICNMIAYEPLTLVYALTSSTLMVVASFSVMPRNLALSNLFLFLLAASYINLGGALDYFYLADKECNPGGPQFDDVYYYTWSSIAQSVFGAVGVLFFQTFLSHWPFRRVFWVTVLLRGVAATVDIIIVNRWNLIIGISDKMMYMVGYNSLYQVIGMLEFMAAVVLTTKMCPKNIESTVYALLAGFQNFGSTVSSSIGVAMMNYFDIRTQIPCDFTHLTTLIVISHMVLPLMCIPLTFVLLPDAYMTDTLNEHGELVRNHSNAGDSIELKSETNDDLDTDVYQ</sequence>
<feature type="transmembrane region" description="Helical" evidence="7">
    <location>
        <begin position="477"/>
        <end position="501"/>
    </location>
</feature>
<proteinExistence type="inferred from homology"/>
<dbReference type="STRING" id="667725.A0A0L0FZW5"/>
<keyword evidence="6 7" id="KW-0472">Membrane</keyword>
<name>A0A0L0FZW5_9EUKA</name>
<feature type="transmembrane region" description="Helical" evidence="7">
    <location>
        <begin position="204"/>
        <end position="224"/>
    </location>
</feature>
<reference evidence="8 9" key="1">
    <citation type="submission" date="2011-02" db="EMBL/GenBank/DDBJ databases">
        <title>The Genome Sequence of Sphaeroforma arctica JP610.</title>
        <authorList>
            <consortium name="The Broad Institute Genome Sequencing Platform"/>
            <person name="Russ C."/>
            <person name="Cuomo C."/>
            <person name="Young S.K."/>
            <person name="Zeng Q."/>
            <person name="Gargeya S."/>
            <person name="Alvarado L."/>
            <person name="Berlin A."/>
            <person name="Chapman S.B."/>
            <person name="Chen Z."/>
            <person name="Freedman E."/>
            <person name="Gellesch M."/>
            <person name="Goldberg J."/>
            <person name="Griggs A."/>
            <person name="Gujja S."/>
            <person name="Heilman E."/>
            <person name="Heiman D."/>
            <person name="Howarth C."/>
            <person name="Mehta T."/>
            <person name="Neiman D."/>
            <person name="Pearson M."/>
            <person name="Roberts A."/>
            <person name="Saif S."/>
            <person name="Shea T."/>
            <person name="Shenoy N."/>
            <person name="Sisk P."/>
            <person name="Stolte C."/>
            <person name="Sykes S."/>
            <person name="White J."/>
            <person name="Yandava C."/>
            <person name="Burger G."/>
            <person name="Gray M.W."/>
            <person name="Holland P.W.H."/>
            <person name="King N."/>
            <person name="Lang F.B.F."/>
            <person name="Roger A.J."/>
            <person name="Ruiz-Trillo I."/>
            <person name="Haas B."/>
            <person name="Nusbaum C."/>
            <person name="Birren B."/>
        </authorList>
    </citation>
    <scope>NUCLEOTIDE SEQUENCE [LARGE SCALE GENOMIC DNA]</scope>
    <source>
        <strain evidence="8 9">JP610</strain>
    </source>
</reference>
<dbReference type="SUPFAM" id="SSF103473">
    <property type="entry name" value="MFS general substrate transporter"/>
    <property type="match status" value="1"/>
</dbReference>
<dbReference type="PANTHER" id="PTHR31585:SF51">
    <property type="entry name" value="TRANSPORTER, PUTATIVE-RELATED"/>
    <property type="match status" value="1"/>
</dbReference>
<evidence type="ECO:0000256" key="4">
    <source>
        <dbReference type="ARBA" id="ARBA00022692"/>
    </source>
</evidence>
<feature type="transmembrane region" description="Helical" evidence="7">
    <location>
        <begin position="37"/>
        <end position="57"/>
    </location>
</feature>
<dbReference type="PANTHER" id="PTHR31585">
    <property type="entry name" value="FOLATE-BIOPTERIN TRANSPORTER 1, CHLOROPLASTIC"/>
    <property type="match status" value="1"/>
</dbReference>
<dbReference type="InterPro" id="IPR004324">
    <property type="entry name" value="FBT"/>
</dbReference>
<keyword evidence="5 7" id="KW-1133">Transmembrane helix</keyword>
<protein>
    <submittedName>
        <fullName evidence="8">Uncharacterized protein</fullName>
    </submittedName>
</protein>
<evidence type="ECO:0000256" key="5">
    <source>
        <dbReference type="ARBA" id="ARBA00022989"/>
    </source>
</evidence>
<keyword evidence="3" id="KW-0813">Transport</keyword>
<evidence type="ECO:0000256" key="1">
    <source>
        <dbReference type="ARBA" id="ARBA00004141"/>
    </source>
</evidence>
<feature type="transmembrane region" description="Helical" evidence="7">
    <location>
        <begin position="337"/>
        <end position="358"/>
    </location>
</feature>
<feature type="transmembrane region" description="Helical" evidence="7">
    <location>
        <begin position="274"/>
        <end position="292"/>
    </location>
</feature>
<keyword evidence="4 7" id="KW-0812">Transmembrane</keyword>
<feature type="transmembrane region" description="Helical" evidence="7">
    <location>
        <begin position="247"/>
        <end position="268"/>
    </location>
</feature>
<feature type="transmembrane region" description="Helical" evidence="7">
    <location>
        <begin position="77"/>
        <end position="96"/>
    </location>
</feature>
<organism evidence="8 9">
    <name type="scientific">Sphaeroforma arctica JP610</name>
    <dbReference type="NCBI Taxonomy" id="667725"/>
    <lineage>
        <taxon>Eukaryota</taxon>
        <taxon>Ichthyosporea</taxon>
        <taxon>Ichthyophonida</taxon>
        <taxon>Sphaeroforma</taxon>
    </lineage>
</organism>
<feature type="transmembrane region" description="Helical" evidence="7">
    <location>
        <begin position="370"/>
        <end position="390"/>
    </location>
</feature>
<evidence type="ECO:0000256" key="3">
    <source>
        <dbReference type="ARBA" id="ARBA00022448"/>
    </source>
</evidence>
<accession>A0A0L0FZW5</accession>
<keyword evidence="9" id="KW-1185">Reference proteome</keyword>
<feature type="transmembrane region" description="Helical" evidence="7">
    <location>
        <begin position="410"/>
        <end position="427"/>
    </location>
</feature>
<evidence type="ECO:0000256" key="2">
    <source>
        <dbReference type="ARBA" id="ARBA00007015"/>
    </source>
</evidence>
<dbReference type="RefSeq" id="XP_014156041.1">
    <property type="nucleotide sequence ID" value="XM_014300566.1"/>
</dbReference>
<feature type="transmembrane region" description="Helical" evidence="7">
    <location>
        <begin position="301"/>
        <end position="322"/>
    </location>
</feature>
<dbReference type="InterPro" id="IPR039309">
    <property type="entry name" value="BT1"/>
</dbReference>
<gene>
    <name evidence="8" type="ORF">SARC_05559</name>
</gene>
<comment type="subcellular location">
    <subcellularLocation>
        <location evidence="1">Membrane</location>
        <topology evidence="1">Multi-pass membrane protein</topology>
    </subcellularLocation>
</comment>
<dbReference type="Pfam" id="PF03092">
    <property type="entry name" value="BT1"/>
    <property type="match status" value="1"/>
</dbReference>
<dbReference type="EMBL" id="KQ241955">
    <property type="protein sequence ID" value="KNC82139.1"/>
    <property type="molecule type" value="Genomic_DNA"/>
</dbReference>
<feature type="transmembrane region" description="Helical" evidence="7">
    <location>
        <begin position="439"/>
        <end position="465"/>
    </location>
</feature>
<dbReference type="AlphaFoldDB" id="A0A0L0FZW5"/>
<dbReference type="InterPro" id="IPR036259">
    <property type="entry name" value="MFS_trans_sf"/>
</dbReference>
<evidence type="ECO:0000313" key="9">
    <source>
        <dbReference type="Proteomes" id="UP000054560"/>
    </source>
</evidence>
<feature type="transmembrane region" description="Helical" evidence="7">
    <location>
        <begin position="173"/>
        <end position="192"/>
    </location>
</feature>
<dbReference type="OrthoDB" id="754047at2759"/>
<dbReference type="GO" id="GO:0016020">
    <property type="term" value="C:membrane"/>
    <property type="evidence" value="ECO:0007669"/>
    <property type="project" value="UniProtKB-SubCell"/>
</dbReference>
<dbReference type="GeneID" id="25906063"/>
<evidence type="ECO:0000256" key="7">
    <source>
        <dbReference type="SAM" id="Phobius"/>
    </source>
</evidence>
<comment type="similarity">
    <text evidence="2">Belongs to the major facilitator superfamily. Folate-biopterin transporter (TC 2.A.71) family.</text>
</comment>
<dbReference type="Proteomes" id="UP000054560">
    <property type="component" value="Unassembled WGS sequence"/>
</dbReference>